<dbReference type="Proteomes" id="UP001157355">
    <property type="component" value="Unassembled WGS sequence"/>
</dbReference>
<dbReference type="AlphaFoldDB" id="A0AA37X1T2"/>
<proteinExistence type="predicted"/>
<accession>A0AA37X1T2</accession>
<feature type="signal peptide" evidence="2">
    <location>
        <begin position="1"/>
        <end position="23"/>
    </location>
</feature>
<feature type="domain" description="PBP" evidence="3">
    <location>
        <begin position="21"/>
        <end position="315"/>
    </location>
</feature>
<sequence length="351" mass="36510">MSLIKLIPSAVAILAASTVIASARDQLQIAGSSTVLPYATIVAEAFGENGDFKTPVVEGGGSGAGRKKLCEGVGESTIDIANSSSHITQSDVDLCKTNGVTDIMEVRIGYDGIVFASDINGPDFVLTPVDVFNAIGAKVAKDGALVDNTAKTWADANAALPAQDILTFIPGTKHGTREVFDTKVLLEGCKTNGAYDLLLAASTGADDAAKKKEAEAACFTTRTDGASVDIDGDYTETLSRIAANKNAIGVFGLSFYENNTDKLKVATVNGIVPSVETISKGEYPVSRPLYFYVKKAHIGVIPGLKEYVSFFVSDDMAGPGGVLADYGLVPDPELAATQAAVEAETVMAPLN</sequence>
<dbReference type="PANTHER" id="PTHR30570">
    <property type="entry name" value="PERIPLASMIC PHOSPHATE BINDING COMPONENT OF PHOSPHATE ABC TRANSPORTER"/>
    <property type="match status" value="1"/>
</dbReference>
<evidence type="ECO:0000256" key="2">
    <source>
        <dbReference type="SAM" id="SignalP"/>
    </source>
</evidence>
<dbReference type="InterPro" id="IPR050811">
    <property type="entry name" value="Phosphate_ABC_transporter"/>
</dbReference>
<dbReference type="InterPro" id="IPR024370">
    <property type="entry name" value="PBP_domain"/>
</dbReference>
<dbReference type="RefSeq" id="WP_284325811.1">
    <property type="nucleotide sequence ID" value="NZ_BSPP01000010.1"/>
</dbReference>
<keyword evidence="1 2" id="KW-0732">Signal</keyword>
<evidence type="ECO:0000313" key="4">
    <source>
        <dbReference type="EMBL" id="GLS87634.1"/>
    </source>
</evidence>
<name>A0AA37X1T2_9RHOB</name>
<evidence type="ECO:0000256" key="1">
    <source>
        <dbReference type="ARBA" id="ARBA00022729"/>
    </source>
</evidence>
<dbReference type="SUPFAM" id="SSF53850">
    <property type="entry name" value="Periplasmic binding protein-like II"/>
    <property type="match status" value="1"/>
</dbReference>
<dbReference type="PANTHER" id="PTHR30570:SF1">
    <property type="entry name" value="PHOSPHATE-BINDING PROTEIN PSTS"/>
    <property type="match status" value="1"/>
</dbReference>
<reference evidence="4 5" key="1">
    <citation type="journal article" date="2014" name="Int. J. Syst. Evol. Microbiol.">
        <title>Complete genome sequence of Corynebacterium casei LMG S-19264T (=DSM 44701T), isolated from a smear-ripened cheese.</title>
        <authorList>
            <consortium name="US DOE Joint Genome Institute (JGI-PGF)"/>
            <person name="Walter F."/>
            <person name="Albersmeier A."/>
            <person name="Kalinowski J."/>
            <person name="Ruckert C."/>
        </authorList>
    </citation>
    <scope>NUCLEOTIDE SEQUENCE [LARGE SCALE GENOMIC DNA]</scope>
    <source>
        <strain evidence="4 5">NBRC 111766</strain>
    </source>
</reference>
<feature type="chain" id="PRO_5041375684" evidence="2">
    <location>
        <begin position="24"/>
        <end position="351"/>
    </location>
</feature>
<organism evidence="4 5">
    <name type="scientific">Cypionkella aquatica</name>
    <dbReference type="NCBI Taxonomy" id="1756042"/>
    <lineage>
        <taxon>Bacteria</taxon>
        <taxon>Pseudomonadati</taxon>
        <taxon>Pseudomonadota</taxon>
        <taxon>Alphaproteobacteria</taxon>
        <taxon>Rhodobacterales</taxon>
        <taxon>Paracoccaceae</taxon>
        <taxon>Cypionkella</taxon>
    </lineage>
</organism>
<keyword evidence="5" id="KW-1185">Reference proteome</keyword>
<comment type="caution">
    <text evidence="4">The sequence shown here is derived from an EMBL/GenBank/DDBJ whole genome shotgun (WGS) entry which is preliminary data.</text>
</comment>
<dbReference type="Gene3D" id="3.40.190.10">
    <property type="entry name" value="Periplasmic binding protein-like II"/>
    <property type="match status" value="2"/>
</dbReference>
<dbReference type="EMBL" id="BSPP01000010">
    <property type="protein sequence ID" value="GLS87634.1"/>
    <property type="molecule type" value="Genomic_DNA"/>
</dbReference>
<gene>
    <name evidence="4" type="primary">pstS</name>
    <name evidence="4" type="ORF">GCM10010873_26080</name>
</gene>
<evidence type="ECO:0000313" key="5">
    <source>
        <dbReference type="Proteomes" id="UP001157355"/>
    </source>
</evidence>
<dbReference type="Pfam" id="PF12849">
    <property type="entry name" value="PBP_like_2"/>
    <property type="match status" value="1"/>
</dbReference>
<evidence type="ECO:0000259" key="3">
    <source>
        <dbReference type="Pfam" id="PF12849"/>
    </source>
</evidence>
<protein>
    <submittedName>
        <fullName evidence="4">Phosphonate ABC transporter substrate-binding protein</fullName>
    </submittedName>
</protein>